<keyword evidence="1" id="KW-0812">Transmembrane</keyword>
<dbReference type="EMBL" id="CP061799">
    <property type="protein sequence ID" value="QTA83134.1"/>
    <property type="molecule type" value="Genomic_DNA"/>
</dbReference>
<dbReference type="KEGG" id="dli:dnl_55280"/>
<keyword evidence="3" id="KW-1185">Reference proteome</keyword>
<keyword evidence="1" id="KW-1133">Transmembrane helix</keyword>
<keyword evidence="1" id="KW-0472">Membrane</keyword>
<name>A0A975BCG4_9BACT</name>
<evidence type="ECO:0000313" key="2">
    <source>
        <dbReference type="EMBL" id="QTA83134.1"/>
    </source>
</evidence>
<dbReference type="AlphaFoldDB" id="A0A975BCG4"/>
<sequence>MRFLLKIILWGTHISIGLWALIIMCFHIKNQTLPSEGERAMKVFIGNIILAVYALLVAYIY</sequence>
<feature type="transmembrane region" description="Helical" evidence="1">
    <location>
        <begin position="40"/>
        <end position="60"/>
    </location>
</feature>
<accession>A0A975BCG4</accession>
<gene>
    <name evidence="2" type="ORF">dnl_55280</name>
</gene>
<evidence type="ECO:0000313" key="3">
    <source>
        <dbReference type="Proteomes" id="UP000663720"/>
    </source>
</evidence>
<feature type="transmembrane region" description="Helical" evidence="1">
    <location>
        <begin position="7"/>
        <end position="28"/>
    </location>
</feature>
<reference evidence="2" key="1">
    <citation type="journal article" date="2021" name="Microb. Physiol.">
        <title>Proteogenomic Insights into the Physiology of Marine, Sulfate-Reducing, Filamentous Desulfonema limicola and Desulfonema magnum.</title>
        <authorList>
            <person name="Schnaars V."/>
            <person name="Wohlbrand L."/>
            <person name="Scheve S."/>
            <person name="Hinrichs C."/>
            <person name="Reinhardt R."/>
            <person name="Rabus R."/>
        </authorList>
    </citation>
    <scope>NUCLEOTIDE SEQUENCE</scope>
    <source>
        <strain evidence="2">5ac10</strain>
    </source>
</reference>
<protein>
    <submittedName>
        <fullName evidence="2">Uncharacterized protein</fullName>
    </submittedName>
</protein>
<organism evidence="2 3">
    <name type="scientific">Desulfonema limicola</name>
    <dbReference type="NCBI Taxonomy" id="45656"/>
    <lineage>
        <taxon>Bacteria</taxon>
        <taxon>Pseudomonadati</taxon>
        <taxon>Thermodesulfobacteriota</taxon>
        <taxon>Desulfobacteria</taxon>
        <taxon>Desulfobacterales</taxon>
        <taxon>Desulfococcaceae</taxon>
        <taxon>Desulfonema</taxon>
    </lineage>
</organism>
<dbReference type="RefSeq" id="WP_207688966.1">
    <property type="nucleotide sequence ID" value="NZ_CP061799.1"/>
</dbReference>
<dbReference type="Proteomes" id="UP000663720">
    <property type="component" value="Chromosome"/>
</dbReference>
<proteinExistence type="predicted"/>
<evidence type="ECO:0000256" key="1">
    <source>
        <dbReference type="SAM" id="Phobius"/>
    </source>
</evidence>